<dbReference type="PANTHER" id="PTHR23291:SF50">
    <property type="entry name" value="PROTEIN LIFEGUARD 4"/>
    <property type="match status" value="1"/>
</dbReference>
<feature type="transmembrane region" description="Helical" evidence="6">
    <location>
        <begin position="161"/>
        <end position="179"/>
    </location>
</feature>
<organism evidence="7 8">
    <name type="scientific">Commensalibacter papalotli</name>
    <name type="common">ex Servin-Garciduenas et al. 2014</name>
    <dbReference type="NCBI Taxonomy" id="1208583"/>
    <lineage>
        <taxon>Bacteria</taxon>
        <taxon>Pseudomonadati</taxon>
        <taxon>Pseudomonadota</taxon>
        <taxon>Alphaproteobacteria</taxon>
        <taxon>Acetobacterales</taxon>
        <taxon>Acetobacteraceae</taxon>
    </lineage>
</organism>
<proteinExistence type="inferred from homology"/>
<reference evidence="7 8" key="1">
    <citation type="journal article" date="2014" name="Genome Announc.">
        <title>Draft Genome Sequence of Commensalibacter papalotli MX01, a Symbiont Identified from the Guts of Overwintering Monarch Butterflies.</title>
        <authorList>
            <person name="Servin-Garciduenas L.E."/>
            <person name="Sanchez-Quinto A."/>
            <person name="Martinez-Romero E."/>
        </authorList>
    </citation>
    <scope>NUCLEOTIDE SEQUENCE [LARGE SCALE GENOMIC DNA]</scope>
    <source>
        <strain evidence="8">MX-MONARCH01</strain>
    </source>
</reference>
<evidence type="ECO:0000256" key="3">
    <source>
        <dbReference type="ARBA" id="ARBA00022692"/>
    </source>
</evidence>
<keyword evidence="3 6" id="KW-0812">Transmembrane</keyword>
<dbReference type="CDD" id="cd10432">
    <property type="entry name" value="BI-1-like_bacterial"/>
    <property type="match status" value="1"/>
</dbReference>
<sequence length="257" mass="28046">MAFRPNSYNDTSQHVDAQVAFDAGLRSYMLRVYNWMASGLLLTALVSYLVANSSLGSLFYKIGSVNGVVTTAPTTLGFIAILSPLAFILVMSFGINRLSTQTAQALFWAFCAVMGISMANIFFVYTSGSITQTFLVAASMFAGMSLWGYTTNRDLTRLGSFLGMGLFGLVIAMVINIFMHSSGMSFLISLVGVVVFTGLAATDTQRIKLSYQTIYQYEGAEMAAKHSVFDALTLYLNFINLFQFLLQFMGVRAGSDN</sequence>
<dbReference type="eggNOG" id="COG0670">
    <property type="taxonomic scope" value="Bacteria"/>
</dbReference>
<evidence type="ECO:0000256" key="2">
    <source>
        <dbReference type="ARBA" id="ARBA00010350"/>
    </source>
</evidence>
<dbReference type="OrthoDB" id="9793828at2"/>
<comment type="caution">
    <text evidence="7">The sequence shown here is derived from an EMBL/GenBank/DDBJ whole genome shotgun (WGS) entry which is preliminary data.</text>
</comment>
<dbReference type="InterPro" id="IPR006214">
    <property type="entry name" value="Bax_inhibitor_1-related"/>
</dbReference>
<feature type="transmembrane region" description="Helical" evidence="6">
    <location>
        <begin position="71"/>
        <end position="93"/>
    </location>
</feature>
<accession>W7E784</accession>
<dbReference type="Proteomes" id="UP000019250">
    <property type="component" value="Unassembled WGS sequence"/>
</dbReference>
<name>W7E784_9PROT</name>
<keyword evidence="5 6" id="KW-0472">Membrane</keyword>
<dbReference type="RefSeq" id="WP_034337594.1">
    <property type="nucleotide sequence ID" value="NZ_ATSX01000001.1"/>
</dbReference>
<evidence type="ECO:0000256" key="6">
    <source>
        <dbReference type="RuleBase" id="RU004379"/>
    </source>
</evidence>
<comment type="similarity">
    <text evidence="2 6">Belongs to the BI1 family.</text>
</comment>
<evidence type="ECO:0000256" key="4">
    <source>
        <dbReference type="ARBA" id="ARBA00022989"/>
    </source>
</evidence>
<feature type="transmembrane region" description="Helical" evidence="6">
    <location>
        <begin position="130"/>
        <end position="149"/>
    </location>
</feature>
<feature type="transmembrane region" description="Helical" evidence="6">
    <location>
        <begin position="185"/>
        <end position="202"/>
    </location>
</feature>
<dbReference type="PANTHER" id="PTHR23291">
    <property type="entry name" value="BAX INHIBITOR-RELATED"/>
    <property type="match status" value="1"/>
</dbReference>
<evidence type="ECO:0000256" key="5">
    <source>
        <dbReference type="ARBA" id="ARBA00023136"/>
    </source>
</evidence>
<keyword evidence="4 6" id="KW-1133">Transmembrane helix</keyword>
<dbReference type="AlphaFoldDB" id="W7E784"/>
<evidence type="ECO:0000256" key="1">
    <source>
        <dbReference type="ARBA" id="ARBA00004141"/>
    </source>
</evidence>
<dbReference type="EMBL" id="ATSX01000001">
    <property type="protein sequence ID" value="EUK19016.1"/>
    <property type="molecule type" value="Genomic_DNA"/>
</dbReference>
<evidence type="ECO:0000313" key="7">
    <source>
        <dbReference type="EMBL" id="EUK19016.1"/>
    </source>
</evidence>
<dbReference type="PATRIC" id="fig|1208583.4.peg.945"/>
<gene>
    <name evidence="7" type="ORF">COMX_04680</name>
</gene>
<keyword evidence="8" id="KW-1185">Reference proteome</keyword>
<evidence type="ECO:0008006" key="9">
    <source>
        <dbReference type="Google" id="ProtNLM"/>
    </source>
</evidence>
<protein>
    <recommendedName>
        <fullName evidence="9">SecY stabilizing membrane protein</fullName>
    </recommendedName>
</protein>
<feature type="transmembrane region" description="Helical" evidence="6">
    <location>
        <begin position="105"/>
        <end position="124"/>
    </location>
</feature>
<comment type="subcellular location">
    <subcellularLocation>
        <location evidence="1">Membrane</location>
        <topology evidence="1">Multi-pass membrane protein</topology>
    </subcellularLocation>
</comment>
<dbReference type="Pfam" id="PF01027">
    <property type="entry name" value="Bax1-I"/>
    <property type="match status" value="1"/>
</dbReference>
<dbReference type="GO" id="GO:0005886">
    <property type="term" value="C:plasma membrane"/>
    <property type="evidence" value="ECO:0007669"/>
    <property type="project" value="TreeGrafter"/>
</dbReference>
<feature type="transmembrane region" description="Helical" evidence="6">
    <location>
        <begin position="32"/>
        <end position="51"/>
    </location>
</feature>
<evidence type="ECO:0000313" key="8">
    <source>
        <dbReference type="Proteomes" id="UP000019250"/>
    </source>
</evidence>